<comment type="caution">
    <text evidence="1">The sequence shown here is derived from an EMBL/GenBank/DDBJ whole genome shotgun (WGS) entry which is preliminary data.</text>
</comment>
<evidence type="ECO:0000313" key="2">
    <source>
        <dbReference type="Proteomes" id="UP000822688"/>
    </source>
</evidence>
<sequence length="99" mass="11183">IYNALSCVFHLRKQNKENLGAIRSDASLRGDPTTKRYARVKFLSSKSFEPPFLINFSLTLKTCTSHCLKTPSLRIKIVRHKNGSLPTESRSMNSNLTLS</sequence>
<evidence type="ECO:0000313" key="1">
    <source>
        <dbReference type="EMBL" id="KAG0560371.1"/>
    </source>
</evidence>
<feature type="non-terminal residue" evidence="1">
    <location>
        <position position="1"/>
    </location>
</feature>
<organism evidence="1 2">
    <name type="scientific">Ceratodon purpureus</name>
    <name type="common">Fire moss</name>
    <name type="synonym">Dicranum purpureum</name>
    <dbReference type="NCBI Taxonomy" id="3225"/>
    <lineage>
        <taxon>Eukaryota</taxon>
        <taxon>Viridiplantae</taxon>
        <taxon>Streptophyta</taxon>
        <taxon>Embryophyta</taxon>
        <taxon>Bryophyta</taxon>
        <taxon>Bryophytina</taxon>
        <taxon>Bryopsida</taxon>
        <taxon>Dicranidae</taxon>
        <taxon>Pseudoditrichales</taxon>
        <taxon>Ditrichaceae</taxon>
        <taxon>Ceratodon</taxon>
    </lineage>
</organism>
<dbReference type="EMBL" id="CM026431">
    <property type="protein sequence ID" value="KAG0560371.1"/>
    <property type="molecule type" value="Genomic_DNA"/>
</dbReference>
<protein>
    <submittedName>
        <fullName evidence="1">Uncharacterized protein</fullName>
    </submittedName>
</protein>
<keyword evidence="2" id="KW-1185">Reference proteome</keyword>
<accession>A0A8T0GLF5</accession>
<name>A0A8T0GLF5_CERPU</name>
<gene>
    <name evidence="1" type="ORF">KC19_10G176000</name>
</gene>
<reference evidence="1" key="1">
    <citation type="submission" date="2020-06" db="EMBL/GenBank/DDBJ databases">
        <title>WGS assembly of Ceratodon purpureus strain R40.</title>
        <authorList>
            <person name="Carey S.B."/>
            <person name="Jenkins J."/>
            <person name="Shu S."/>
            <person name="Lovell J.T."/>
            <person name="Sreedasyam A."/>
            <person name="Maumus F."/>
            <person name="Tiley G.P."/>
            <person name="Fernandez-Pozo N."/>
            <person name="Barry K."/>
            <person name="Chen C."/>
            <person name="Wang M."/>
            <person name="Lipzen A."/>
            <person name="Daum C."/>
            <person name="Saski C.A."/>
            <person name="Payton A.C."/>
            <person name="Mcbreen J.C."/>
            <person name="Conrad R.E."/>
            <person name="Kollar L.M."/>
            <person name="Olsson S."/>
            <person name="Huttunen S."/>
            <person name="Landis J.B."/>
            <person name="Wickett N.J."/>
            <person name="Johnson M.G."/>
            <person name="Rensing S.A."/>
            <person name="Grimwood J."/>
            <person name="Schmutz J."/>
            <person name="Mcdaniel S.F."/>
        </authorList>
    </citation>
    <scope>NUCLEOTIDE SEQUENCE</scope>
    <source>
        <strain evidence="1">R40</strain>
    </source>
</reference>
<dbReference type="Proteomes" id="UP000822688">
    <property type="component" value="Chromosome 10"/>
</dbReference>
<proteinExistence type="predicted"/>
<dbReference type="AlphaFoldDB" id="A0A8T0GLF5"/>